<sequence>ASEHVDLSVRFFTWLCVAVRIMNRHQVLPTLTASSSLVSASVTSPVYLLSAALESPVLFIPFSYPSLPFAASSNWGLCLTWLWQQTSPPSFLSSSHKVAVLLFSCVISFSTPKYSHCLLTTLVLSHAIF</sequence>
<protein>
    <submittedName>
        <fullName evidence="1">Uncharacterized protein</fullName>
    </submittedName>
</protein>
<accession>A0A0X3P9I7</accession>
<feature type="non-terminal residue" evidence="1">
    <location>
        <position position="1"/>
    </location>
</feature>
<organism evidence="1">
    <name type="scientific">Schistocephalus solidus</name>
    <name type="common">Tapeworm</name>
    <dbReference type="NCBI Taxonomy" id="70667"/>
    <lineage>
        <taxon>Eukaryota</taxon>
        <taxon>Metazoa</taxon>
        <taxon>Spiralia</taxon>
        <taxon>Lophotrochozoa</taxon>
        <taxon>Platyhelminthes</taxon>
        <taxon>Cestoda</taxon>
        <taxon>Eucestoda</taxon>
        <taxon>Diphyllobothriidea</taxon>
        <taxon>Diphyllobothriidae</taxon>
        <taxon>Schistocephalus</taxon>
    </lineage>
</organism>
<reference evidence="1" key="1">
    <citation type="submission" date="2016-01" db="EMBL/GenBank/DDBJ databases">
        <title>Reference transcriptome for the parasite Schistocephalus solidus: insights into the molecular evolution of parasitism.</title>
        <authorList>
            <person name="Hebert F.O."/>
            <person name="Grambauer S."/>
            <person name="Barber I."/>
            <person name="Landry C.R."/>
            <person name="Aubin-Horth N."/>
        </authorList>
    </citation>
    <scope>NUCLEOTIDE SEQUENCE</scope>
</reference>
<dbReference type="EMBL" id="GEEE01018483">
    <property type="protein sequence ID" value="JAP44742.1"/>
    <property type="molecule type" value="Transcribed_RNA"/>
</dbReference>
<evidence type="ECO:0000313" key="1">
    <source>
        <dbReference type="EMBL" id="JAP44742.1"/>
    </source>
</evidence>
<dbReference type="AlphaFoldDB" id="A0A0X3P9I7"/>
<proteinExistence type="predicted"/>
<gene>
    <name evidence="1" type="ORF">TR137698</name>
</gene>
<name>A0A0X3P9I7_SCHSO</name>